<sequence>MEKRFEQPNQPSSLLGKGLTRRYPYEAEDGDDREKQFNIDASVSIEIERHLGANRAFTTAKAHHRQHATTSPEVGHFRLRELLSSKGHPPRERQDTVENDYPTRHLPQAISTDEDRGTPAQHSIQGYLGHPFPGA</sequence>
<dbReference type="EMBL" id="PGOL01001683">
    <property type="protein sequence ID" value="PKI55623.1"/>
    <property type="molecule type" value="Genomic_DNA"/>
</dbReference>
<proteinExistence type="predicted"/>
<dbReference type="AlphaFoldDB" id="A0A2I0JHY7"/>
<keyword evidence="3" id="KW-1185">Reference proteome</keyword>
<name>A0A2I0JHY7_PUNGR</name>
<feature type="region of interest" description="Disordered" evidence="1">
    <location>
        <begin position="83"/>
        <end position="135"/>
    </location>
</feature>
<dbReference type="Proteomes" id="UP000233551">
    <property type="component" value="Unassembled WGS sequence"/>
</dbReference>
<evidence type="ECO:0000313" key="3">
    <source>
        <dbReference type="Proteomes" id="UP000233551"/>
    </source>
</evidence>
<reference evidence="2 3" key="1">
    <citation type="submission" date="2017-11" db="EMBL/GenBank/DDBJ databases">
        <title>De-novo sequencing of pomegranate (Punica granatum L.) genome.</title>
        <authorList>
            <person name="Akparov Z."/>
            <person name="Amiraslanov A."/>
            <person name="Hajiyeva S."/>
            <person name="Abbasov M."/>
            <person name="Kaur K."/>
            <person name="Hamwieh A."/>
            <person name="Solovyev V."/>
            <person name="Salamov A."/>
            <person name="Braich B."/>
            <person name="Kosarev P."/>
            <person name="Mahmoud A."/>
            <person name="Hajiyev E."/>
            <person name="Babayeva S."/>
            <person name="Izzatullayeva V."/>
            <person name="Mammadov A."/>
            <person name="Mammadov A."/>
            <person name="Sharifova S."/>
            <person name="Ojaghi J."/>
            <person name="Eynullazada K."/>
            <person name="Bayramov B."/>
            <person name="Abdulazimova A."/>
            <person name="Shahmuradov I."/>
        </authorList>
    </citation>
    <scope>NUCLEOTIDE SEQUENCE [LARGE SCALE GENOMIC DNA]</scope>
    <source>
        <strain evidence="3">cv. AG2017</strain>
        <tissue evidence="2">Leaf</tissue>
    </source>
</reference>
<protein>
    <submittedName>
        <fullName evidence="2">Uncharacterized protein</fullName>
    </submittedName>
</protein>
<feature type="compositionally biased region" description="Basic and acidic residues" evidence="1">
    <location>
        <begin position="83"/>
        <end position="96"/>
    </location>
</feature>
<evidence type="ECO:0000256" key="1">
    <source>
        <dbReference type="SAM" id="MobiDB-lite"/>
    </source>
</evidence>
<accession>A0A2I0JHY7</accession>
<organism evidence="2 3">
    <name type="scientific">Punica granatum</name>
    <name type="common">Pomegranate</name>
    <dbReference type="NCBI Taxonomy" id="22663"/>
    <lineage>
        <taxon>Eukaryota</taxon>
        <taxon>Viridiplantae</taxon>
        <taxon>Streptophyta</taxon>
        <taxon>Embryophyta</taxon>
        <taxon>Tracheophyta</taxon>
        <taxon>Spermatophyta</taxon>
        <taxon>Magnoliopsida</taxon>
        <taxon>eudicotyledons</taxon>
        <taxon>Gunneridae</taxon>
        <taxon>Pentapetalae</taxon>
        <taxon>rosids</taxon>
        <taxon>malvids</taxon>
        <taxon>Myrtales</taxon>
        <taxon>Lythraceae</taxon>
        <taxon>Punica</taxon>
    </lineage>
</organism>
<comment type="caution">
    <text evidence="2">The sequence shown here is derived from an EMBL/GenBank/DDBJ whole genome shotgun (WGS) entry which is preliminary data.</text>
</comment>
<feature type="region of interest" description="Disordered" evidence="1">
    <location>
        <begin position="58"/>
        <end position="77"/>
    </location>
</feature>
<feature type="region of interest" description="Disordered" evidence="1">
    <location>
        <begin position="1"/>
        <end position="37"/>
    </location>
</feature>
<evidence type="ECO:0000313" key="2">
    <source>
        <dbReference type="EMBL" id="PKI55623.1"/>
    </source>
</evidence>
<gene>
    <name evidence="2" type="ORF">CRG98_023978</name>
</gene>